<keyword evidence="3" id="KW-1185">Reference proteome</keyword>
<organism evidence="2 3">
    <name type="scientific">Xenorhabdus eapokensis</name>
    <dbReference type="NCBI Taxonomy" id="1873482"/>
    <lineage>
        <taxon>Bacteria</taxon>
        <taxon>Pseudomonadati</taxon>
        <taxon>Pseudomonadota</taxon>
        <taxon>Gammaproteobacteria</taxon>
        <taxon>Enterobacterales</taxon>
        <taxon>Morganellaceae</taxon>
        <taxon>Xenorhabdus</taxon>
    </lineage>
</organism>
<reference evidence="2 3" key="1">
    <citation type="submission" date="2016-09" db="EMBL/GenBank/DDBJ databases">
        <title>Xenorhabdus thuongxuanensis sp. nov. and Xenorhabdus eapokensis sp. nov., isolated from Steinernema species.</title>
        <authorList>
            <person name="Kaempfer P."/>
            <person name="Tobias N.J."/>
            <person name="Phan Ke L."/>
            <person name="Bode H.B."/>
            <person name="Glaeser S.P."/>
        </authorList>
    </citation>
    <scope>NUCLEOTIDE SEQUENCE [LARGE SCALE GENOMIC DNA]</scope>
    <source>
        <strain evidence="2 3">DL20</strain>
    </source>
</reference>
<dbReference type="RefSeq" id="WP_074022963.1">
    <property type="nucleotide sequence ID" value="NZ_CAWNAG010000013.1"/>
</dbReference>
<protein>
    <submittedName>
        <fullName evidence="2">T3SS secreted effector EspK</fullName>
    </submittedName>
</protein>
<evidence type="ECO:0000313" key="1">
    <source>
        <dbReference type="EMBL" id="OKP03106.1"/>
    </source>
</evidence>
<dbReference type="OrthoDB" id="8451383at2"/>
<comment type="caution">
    <text evidence="2">The sequence shown here is derived from an EMBL/GenBank/DDBJ whole genome shotgun (WGS) entry which is preliminary data.</text>
</comment>
<name>A0A1Q5TV54_9GAMM</name>
<proteinExistence type="predicted"/>
<accession>A0A1Q5TV54</accession>
<dbReference type="EMBL" id="MKGQ01000011">
    <property type="protein sequence ID" value="OKP03106.1"/>
    <property type="molecule type" value="Genomic_DNA"/>
</dbReference>
<evidence type="ECO:0000313" key="2">
    <source>
        <dbReference type="EMBL" id="OKP04121.1"/>
    </source>
</evidence>
<evidence type="ECO:0000313" key="3">
    <source>
        <dbReference type="Proteomes" id="UP000186268"/>
    </source>
</evidence>
<dbReference type="EMBL" id="MKGQ01000006">
    <property type="protein sequence ID" value="OKP04121.1"/>
    <property type="molecule type" value="Genomic_DNA"/>
</dbReference>
<dbReference type="STRING" id="1873482.Xedl_01259"/>
<sequence length="251" mass="30516">MPFHPPFIEKFKAGDLIYGLSEARINYFDKNPHFRDAKDHFNENRCPPIVIDDYLIPAELEHKNRLEKCLKKKRYDDLEEKNDHLDMIKKFEAKHKFVNANINDYKKYEKDFFTHLRNDNKYRNVTERHRKYNISIIGRKCKGGLSWVNTSNSELTQDIHVHFILDGIDIKRIAKKDDKNITGKELRWIFRHRNHPKVIKKVQFWENGRPTFPPWEGLNQPVWNSYVRHLEEKERLYEEKCEYLFRLFNIL</sequence>
<dbReference type="AlphaFoldDB" id="A0A1Q5TV54"/>
<dbReference type="Proteomes" id="UP000186268">
    <property type="component" value="Unassembled WGS sequence"/>
</dbReference>
<gene>
    <name evidence="2" type="ORF">Xedl_01259</name>
    <name evidence="1" type="ORF">Xedl_01975</name>
</gene>